<organism evidence="1 2">
    <name type="scientific">Timema podura</name>
    <name type="common">Walking stick</name>
    <dbReference type="NCBI Taxonomy" id="61482"/>
    <lineage>
        <taxon>Eukaryota</taxon>
        <taxon>Metazoa</taxon>
        <taxon>Ecdysozoa</taxon>
        <taxon>Arthropoda</taxon>
        <taxon>Hexapoda</taxon>
        <taxon>Insecta</taxon>
        <taxon>Pterygota</taxon>
        <taxon>Neoptera</taxon>
        <taxon>Polyneoptera</taxon>
        <taxon>Phasmatodea</taxon>
        <taxon>Timematodea</taxon>
        <taxon>Timematoidea</taxon>
        <taxon>Timematidae</taxon>
        <taxon>Timema</taxon>
    </lineage>
</organism>
<protein>
    <submittedName>
        <fullName evidence="1">Uncharacterized protein</fullName>
    </submittedName>
</protein>
<accession>A0ABN7NLR6</accession>
<dbReference type="EMBL" id="CAJPIN010003638">
    <property type="protein sequence ID" value="CAG2056296.1"/>
    <property type="molecule type" value="Genomic_DNA"/>
</dbReference>
<keyword evidence="2" id="KW-1185">Reference proteome</keyword>
<gene>
    <name evidence="1" type="ORF">TPAB3V08_LOCUS3289</name>
</gene>
<sequence length="146" mass="16299">MASSGGHSQRSHTWWEMSLKVNPPIIPVSPMASLVLTDSSQLTSDSQQLGSEWVIRNSPQLSPVTSNHCQEESVHFRHLPEERDRQTSSTVLIGTSGGADTVLQEYKMVSSYLFALLVVCSILGHVHNESNEENGIIKERREEQRD</sequence>
<name>A0ABN7NLR6_TIMPD</name>
<evidence type="ECO:0000313" key="1">
    <source>
        <dbReference type="EMBL" id="CAG2056296.1"/>
    </source>
</evidence>
<reference evidence="1" key="1">
    <citation type="submission" date="2021-03" db="EMBL/GenBank/DDBJ databases">
        <authorList>
            <person name="Tran Van P."/>
        </authorList>
    </citation>
    <scope>NUCLEOTIDE SEQUENCE</scope>
</reference>
<comment type="caution">
    <text evidence="1">The sequence shown here is derived from an EMBL/GenBank/DDBJ whole genome shotgun (WGS) entry which is preliminary data.</text>
</comment>
<evidence type="ECO:0000313" key="2">
    <source>
        <dbReference type="Proteomes" id="UP001153148"/>
    </source>
</evidence>
<dbReference type="Proteomes" id="UP001153148">
    <property type="component" value="Unassembled WGS sequence"/>
</dbReference>
<proteinExistence type="predicted"/>